<dbReference type="FunFam" id="3.40.850.10:FF:000251">
    <property type="entry name" value="Kinesin-like protein"/>
    <property type="match status" value="1"/>
</dbReference>
<keyword evidence="6" id="KW-0493">Microtubule</keyword>
<evidence type="ECO:0000256" key="2">
    <source>
        <dbReference type="ARBA" id="ARBA00022741"/>
    </source>
</evidence>
<sequence>GAVQQFDFHKVFPEETTQAEIFNTMASPIVDAVLEGYNGCILCYGKTSSGKTYTMTGPSDRDLNEKTEGIIYRATKQLFLKSREEKDWNIDFFVSVLEIYNEKVHDLTVPKRERTPLDIGEHQSDNTFFAKKLKGHNITKENDAIQRFSDAFAARRSRATEANDRSSRSHMVFQVRVNLFHKAGKEPGRTGELYLVDLAGSETAGEVNKDAEGLREGGNINKSLLHLKEVIRALSMKNCEDFMFRRSSLTKLLKRVLTGNSKTAFIVNVDPSQKSQKQTRRSLEFASDAKKVK</sequence>
<dbReference type="GO" id="GO:0008017">
    <property type="term" value="F:microtubule binding"/>
    <property type="evidence" value="ECO:0007669"/>
    <property type="project" value="InterPro"/>
</dbReference>
<dbReference type="STRING" id="7739.C3YD18"/>
<evidence type="ECO:0000256" key="1">
    <source>
        <dbReference type="ARBA" id="ARBA00004245"/>
    </source>
</evidence>
<dbReference type="GO" id="GO:0005874">
    <property type="term" value="C:microtubule"/>
    <property type="evidence" value="ECO:0007669"/>
    <property type="project" value="UniProtKB-KW"/>
</dbReference>
<dbReference type="PANTHER" id="PTHR24115">
    <property type="entry name" value="KINESIN-RELATED"/>
    <property type="match status" value="1"/>
</dbReference>
<dbReference type="EMBL" id="GG666503">
    <property type="protein sequence ID" value="EEN61629.1"/>
    <property type="molecule type" value="Genomic_DNA"/>
</dbReference>
<keyword evidence="5 6" id="KW-0505">Motor protein</keyword>
<dbReference type="GO" id="GO:0005524">
    <property type="term" value="F:ATP binding"/>
    <property type="evidence" value="ECO:0007669"/>
    <property type="project" value="UniProtKB-UniRule"/>
</dbReference>
<feature type="non-terminal residue" evidence="8">
    <location>
        <position position="1"/>
    </location>
</feature>
<name>C3YD18_BRAFL</name>
<accession>C3YD18</accession>
<dbReference type="GO" id="GO:0007018">
    <property type="term" value="P:microtubule-based movement"/>
    <property type="evidence" value="ECO:0007669"/>
    <property type="project" value="InterPro"/>
</dbReference>
<dbReference type="AlphaFoldDB" id="C3YD18"/>
<dbReference type="PROSITE" id="PS00411">
    <property type="entry name" value="KINESIN_MOTOR_1"/>
    <property type="match status" value="1"/>
</dbReference>
<dbReference type="PRINTS" id="PR00380">
    <property type="entry name" value="KINESINHEAVY"/>
</dbReference>
<dbReference type="InterPro" id="IPR027640">
    <property type="entry name" value="Kinesin-like_fam"/>
</dbReference>
<protein>
    <recommendedName>
        <fullName evidence="6">Kinesin-like protein</fullName>
    </recommendedName>
</protein>
<dbReference type="InterPro" id="IPR027417">
    <property type="entry name" value="P-loop_NTPase"/>
</dbReference>
<dbReference type="GO" id="GO:0003777">
    <property type="term" value="F:microtubule motor activity"/>
    <property type="evidence" value="ECO:0007669"/>
    <property type="project" value="InterPro"/>
</dbReference>
<evidence type="ECO:0000256" key="6">
    <source>
        <dbReference type="RuleBase" id="RU000394"/>
    </source>
</evidence>
<comment type="similarity">
    <text evidence="5 6">Belongs to the TRAFAC class myosin-kinesin ATPase superfamily. Kinesin family.</text>
</comment>
<feature type="domain" description="Kinesin motor" evidence="7">
    <location>
        <begin position="1"/>
        <end position="292"/>
    </location>
</feature>
<dbReference type="SMART" id="SM00129">
    <property type="entry name" value="KISc"/>
    <property type="match status" value="1"/>
</dbReference>
<dbReference type="PANTHER" id="PTHR24115:SF1004">
    <property type="entry name" value="KINESIN-LIKE PROTEIN KIF15"/>
    <property type="match status" value="1"/>
</dbReference>
<evidence type="ECO:0000256" key="3">
    <source>
        <dbReference type="ARBA" id="ARBA00022840"/>
    </source>
</evidence>
<proteinExistence type="inferred from homology"/>
<keyword evidence="4" id="KW-0206">Cytoskeleton</keyword>
<dbReference type="InterPro" id="IPR001752">
    <property type="entry name" value="Kinesin_motor_dom"/>
</dbReference>
<comment type="subcellular location">
    <subcellularLocation>
        <location evidence="1">Cytoplasm</location>
        <location evidence="1">Cytoskeleton</location>
    </subcellularLocation>
</comment>
<keyword evidence="4" id="KW-0963">Cytoplasm</keyword>
<dbReference type="eggNOG" id="KOG0239">
    <property type="taxonomic scope" value="Eukaryota"/>
</dbReference>
<dbReference type="InterPro" id="IPR019821">
    <property type="entry name" value="Kinesin_motor_CS"/>
</dbReference>
<dbReference type="PROSITE" id="PS50067">
    <property type="entry name" value="KINESIN_MOTOR_2"/>
    <property type="match status" value="1"/>
</dbReference>
<dbReference type="SUPFAM" id="SSF52540">
    <property type="entry name" value="P-loop containing nucleoside triphosphate hydrolases"/>
    <property type="match status" value="1"/>
</dbReference>
<reference evidence="8" key="1">
    <citation type="journal article" date="2008" name="Nature">
        <title>The amphioxus genome and the evolution of the chordate karyotype.</title>
        <authorList>
            <consortium name="US DOE Joint Genome Institute (JGI-PGF)"/>
            <person name="Putnam N.H."/>
            <person name="Butts T."/>
            <person name="Ferrier D.E.K."/>
            <person name="Furlong R.F."/>
            <person name="Hellsten U."/>
            <person name="Kawashima T."/>
            <person name="Robinson-Rechavi M."/>
            <person name="Shoguchi E."/>
            <person name="Terry A."/>
            <person name="Yu J.-K."/>
            <person name="Benito-Gutierrez E.L."/>
            <person name="Dubchak I."/>
            <person name="Garcia-Fernandez J."/>
            <person name="Gibson-Brown J.J."/>
            <person name="Grigoriev I.V."/>
            <person name="Horton A.C."/>
            <person name="de Jong P.J."/>
            <person name="Jurka J."/>
            <person name="Kapitonov V.V."/>
            <person name="Kohara Y."/>
            <person name="Kuroki Y."/>
            <person name="Lindquist E."/>
            <person name="Lucas S."/>
            <person name="Osoegawa K."/>
            <person name="Pennacchio L.A."/>
            <person name="Salamov A.A."/>
            <person name="Satou Y."/>
            <person name="Sauka-Spengler T."/>
            <person name="Schmutz J."/>
            <person name="Shin-I T."/>
            <person name="Toyoda A."/>
            <person name="Bronner-Fraser M."/>
            <person name="Fujiyama A."/>
            <person name="Holland L.Z."/>
            <person name="Holland P.W.H."/>
            <person name="Satoh N."/>
            <person name="Rokhsar D.S."/>
        </authorList>
    </citation>
    <scope>NUCLEOTIDE SEQUENCE [LARGE SCALE GENOMIC DNA]</scope>
    <source>
        <strain evidence="8">S238N-H82</strain>
        <tissue evidence="8">Testes</tissue>
    </source>
</reference>
<evidence type="ECO:0000256" key="4">
    <source>
        <dbReference type="ARBA" id="ARBA00023212"/>
    </source>
</evidence>
<dbReference type="InterPro" id="IPR036961">
    <property type="entry name" value="Kinesin_motor_dom_sf"/>
</dbReference>
<evidence type="ECO:0000259" key="7">
    <source>
        <dbReference type="PROSITE" id="PS50067"/>
    </source>
</evidence>
<organism>
    <name type="scientific">Branchiostoma floridae</name>
    <name type="common">Florida lancelet</name>
    <name type="synonym">Amphioxus</name>
    <dbReference type="NCBI Taxonomy" id="7739"/>
    <lineage>
        <taxon>Eukaryota</taxon>
        <taxon>Metazoa</taxon>
        <taxon>Chordata</taxon>
        <taxon>Cephalochordata</taxon>
        <taxon>Leptocardii</taxon>
        <taxon>Amphioxiformes</taxon>
        <taxon>Branchiostomatidae</taxon>
        <taxon>Branchiostoma</taxon>
    </lineage>
</organism>
<feature type="binding site" evidence="5">
    <location>
        <begin position="45"/>
        <end position="52"/>
    </location>
    <ligand>
        <name>ATP</name>
        <dbReference type="ChEBI" id="CHEBI:30616"/>
    </ligand>
</feature>
<dbReference type="Pfam" id="PF00225">
    <property type="entry name" value="Kinesin"/>
    <property type="match status" value="1"/>
</dbReference>
<feature type="non-terminal residue" evidence="8">
    <location>
        <position position="293"/>
    </location>
</feature>
<dbReference type="Gene3D" id="3.40.850.10">
    <property type="entry name" value="Kinesin motor domain"/>
    <property type="match status" value="1"/>
</dbReference>
<gene>
    <name evidence="8" type="ORF">BRAFLDRAFT_232736</name>
</gene>
<keyword evidence="2 5" id="KW-0547">Nucleotide-binding</keyword>
<evidence type="ECO:0000256" key="5">
    <source>
        <dbReference type="PROSITE-ProRule" id="PRU00283"/>
    </source>
</evidence>
<dbReference type="InParanoid" id="C3YD18"/>
<evidence type="ECO:0000313" key="8">
    <source>
        <dbReference type="EMBL" id="EEN61629.1"/>
    </source>
</evidence>
<keyword evidence="3 5" id="KW-0067">ATP-binding</keyword>